<protein>
    <recommendedName>
        <fullName evidence="5">CDAN1-interacting nuclease 1</fullName>
    </recommendedName>
</protein>
<evidence type="ECO:0000313" key="8">
    <source>
        <dbReference type="RefSeq" id="XP_028139830.1"/>
    </source>
</evidence>
<keyword evidence="3" id="KW-0963">Cytoplasm</keyword>
<evidence type="ECO:0000256" key="2">
    <source>
        <dbReference type="ARBA" id="ARBA00004496"/>
    </source>
</evidence>
<keyword evidence="4" id="KW-0539">Nucleus</keyword>
<proteinExistence type="predicted"/>
<dbReference type="OrthoDB" id="1272at2759"/>
<name>A0A6P7G5N4_DIAVI</name>
<evidence type="ECO:0000313" key="7">
    <source>
        <dbReference type="Proteomes" id="UP001652700"/>
    </source>
</evidence>
<dbReference type="AlphaFoldDB" id="A0A6P7G5N4"/>
<evidence type="ECO:0000256" key="3">
    <source>
        <dbReference type="ARBA" id="ARBA00022490"/>
    </source>
</evidence>
<dbReference type="Pfam" id="PF14811">
    <property type="entry name" value="TPD"/>
    <property type="match status" value="1"/>
</dbReference>
<comment type="subcellular location">
    <subcellularLocation>
        <location evidence="2">Cytoplasm</location>
    </subcellularLocation>
    <subcellularLocation>
        <location evidence="1">Nucleus</location>
    </subcellularLocation>
</comment>
<dbReference type="EnsemblMetazoa" id="XM_050658793.1">
    <property type="protein sequence ID" value="XP_050514750.1"/>
    <property type="gene ID" value="LOC126889992"/>
</dbReference>
<evidence type="ECO:0000256" key="4">
    <source>
        <dbReference type="ARBA" id="ARBA00023242"/>
    </source>
</evidence>
<dbReference type="GO" id="GO:0005737">
    <property type="term" value="C:cytoplasm"/>
    <property type="evidence" value="ECO:0007669"/>
    <property type="project" value="UniProtKB-SubCell"/>
</dbReference>
<dbReference type="PANTHER" id="PTHR31661">
    <property type="entry name" value="SIMILAR TO CDNA SEQUENCE BC052040"/>
    <property type="match status" value="1"/>
</dbReference>
<reference evidence="8" key="1">
    <citation type="submission" date="2025-04" db="UniProtKB">
        <authorList>
            <consortium name="RefSeq"/>
        </authorList>
    </citation>
    <scope>IDENTIFICATION</scope>
    <source>
        <tissue evidence="8">Whole insect</tissue>
    </source>
</reference>
<dbReference type="FunCoup" id="A0A6P7G5N4">
    <property type="interactions" value="1350"/>
</dbReference>
<gene>
    <name evidence="8" type="primary">LOC114334029</name>
</gene>
<keyword evidence="7" id="KW-1185">Reference proteome</keyword>
<organism evidence="8">
    <name type="scientific">Diabrotica virgifera virgifera</name>
    <name type="common">western corn rootworm</name>
    <dbReference type="NCBI Taxonomy" id="50390"/>
    <lineage>
        <taxon>Eukaryota</taxon>
        <taxon>Metazoa</taxon>
        <taxon>Ecdysozoa</taxon>
        <taxon>Arthropoda</taxon>
        <taxon>Hexapoda</taxon>
        <taxon>Insecta</taxon>
        <taxon>Pterygota</taxon>
        <taxon>Neoptera</taxon>
        <taxon>Endopterygota</taxon>
        <taxon>Coleoptera</taxon>
        <taxon>Polyphaga</taxon>
        <taxon>Cucujiformia</taxon>
        <taxon>Chrysomeloidea</taxon>
        <taxon>Chrysomelidae</taxon>
        <taxon>Galerucinae</taxon>
        <taxon>Diabroticina</taxon>
        <taxon>Diabroticites</taxon>
        <taxon>Diabrotica</taxon>
    </lineage>
</organism>
<dbReference type="InParanoid" id="A0A6P7G5N4"/>
<dbReference type="GO" id="GO:0005634">
    <property type="term" value="C:nucleus"/>
    <property type="evidence" value="ECO:0007669"/>
    <property type="project" value="UniProtKB-SubCell"/>
</dbReference>
<accession>A0A6P7G5N4</accession>
<reference evidence="6" key="2">
    <citation type="submission" date="2025-05" db="UniProtKB">
        <authorList>
            <consortium name="EnsemblMetazoa"/>
        </authorList>
    </citation>
    <scope>IDENTIFICATION</scope>
</reference>
<evidence type="ECO:0000256" key="1">
    <source>
        <dbReference type="ARBA" id="ARBA00004123"/>
    </source>
</evidence>
<dbReference type="RefSeq" id="XP_028139830.1">
    <property type="nucleotide sequence ID" value="XM_028284029.1"/>
</dbReference>
<dbReference type="PANTHER" id="PTHR31661:SF1">
    <property type="entry name" value="CDAN1-INTERACTING NUCLEASE 1"/>
    <property type="match status" value="1"/>
</dbReference>
<dbReference type="Proteomes" id="UP001652700">
    <property type="component" value="Unplaced"/>
</dbReference>
<evidence type="ECO:0000313" key="6">
    <source>
        <dbReference type="EnsemblMetazoa" id="XP_050514750.1"/>
    </source>
</evidence>
<sequence length="283" mass="33336">MNVEDYNNIVSFIRNYKGLTIYCMKRLVEKFPSCSYDTLYSILQFEYQKRMKISHPRTQHNKQRFWELYQQSVEKKEAPGIIVRIAEKFDIGPCLVAKIILNKYFEKKSDENAEPVSNINVYLRDTSLISDPVLAYEMFLCTLYDNVYSPITDAMKSSLGQQYEIKLYREATQLGLGFRDEEQLRKYGYDKTPDCKLEVPVSINGFIINWIESKALFGEPDVHKEYLKNQYLSYWNRFGPGLVIYWFGFLDSIVEPNDKKIIIRDHLPKNVCQLPAPNFEFVL</sequence>
<dbReference type="InterPro" id="IPR029404">
    <property type="entry name" value="CDIN1"/>
</dbReference>
<evidence type="ECO:0000256" key="5">
    <source>
        <dbReference type="ARBA" id="ARBA00023480"/>
    </source>
</evidence>